<dbReference type="AlphaFoldDB" id="A0A9D0YXQ8"/>
<reference evidence="6" key="2">
    <citation type="journal article" date="2021" name="PeerJ">
        <title>Extensive microbial diversity within the chicken gut microbiome revealed by metagenomics and culture.</title>
        <authorList>
            <person name="Gilroy R."/>
            <person name="Ravi A."/>
            <person name="Getino M."/>
            <person name="Pursley I."/>
            <person name="Horton D.L."/>
            <person name="Alikhan N.F."/>
            <person name="Baker D."/>
            <person name="Gharbi K."/>
            <person name="Hall N."/>
            <person name="Watson M."/>
            <person name="Adriaenssens E.M."/>
            <person name="Foster-Nyarko E."/>
            <person name="Jarju S."/>
            <person name="Secka A."/>
            <person name="Antonio M."/>
            <person name="Oren A."/>
            <person name="Chaudhuri R.R."/>
            <person name="La Ragione R."/>
            <person name="Hildebrand F."/>
            <person name="Pallen M.J."/>
        </authorList>
    </citation>
    <scope>NUCLEOTIDE SEQUENCE</scope>
    <source>
        <strain evidence="6">ChiHile30-977</strain>
    </source>
</reference>
<dbReference type="SUPFAM" id="SSF52540">
    <property type="entry name" value="P-loop containing nucleoside triphosphate hydrolases"/>
    <property type="match status" value="1"/>
</dbReference>
<evidence type="ECO:0000313" key="7">
    <source>
        <dbReference type="Proteomes" id="UP000886819"/>
    </source>
</evidence>
<reference evidence="6" key="1">
    <citation type="submission" date="2020-10" db="EMBL/GenBank/DDBJ databases">
        <authorList>
            <person name="Gilroy R."/>
        </authorList>
    </citation>
    <scope>NUCLEOTIDE SEQUENCE</scope>
    <source>
        <strain evidence="6">ChiHile30-977</strain>
    </source>
</reference>
<dbReference type="InterPro" id="IPR013611">
    <property type="entry name" value="Transp-assoc_OB_typ2"/>
</dbReference>
<keyword evidence="1" id="KW-0813">Transport</keyword>
<dbReference type="InterPro" id="IPR008995">
    <property type="entry name" value="Mo/tungstate-bd_C_term_dom"/>
</dbReference>
<dbReference type="PANTHER" id="PTHR42781">
    <property type="entry name" value="SPERMIDINE/PUTRESCINE IMPORT ATP-BINDING PROTEIN POTA"/>
    <property type="match status" value="1"/>
</dbReference>
<name>A0A9D0YXQ8_9FIRM</name>
<evidence type="ECO:0000256" key="3">
    <source>
        <dbReference type="ARBA" id="ARBA00022840"/>
    </source>
</evidence>
<dbReference type="FunFam" id="3.40.50.300:FF:000425">
    <property type="entry name" value="Probable ABC transporter, ATP-binding subunit"/>
    <property type="match status" value="1"/>
</dbReference>
<organism evidence="6 7">
    <name type="scientific">Candidatus Avichristensenella intestinipullorum</name>
    <dbReference type="NCBI Taxonomy" id="2840693"/>
    <lineage>
        <taxon>Bacteria</taxon>
        <taxon>Bacillati</taxon>
        <taxon>Bacillota</taxon>
        <taxon>Clostridia</taxon>
        <taxon>Candidatus Avichristensenella</taxon>
    </lineage>
</organism>
<dbReference type="GO" id="GO:0005524">
    <property type="term" value="F:ATP binding"/>
    <property type="evidence" value="ECO:0007669"/>
    <property type="project" value="UniProtKB-KW"/>
</dbReference>
<dbReference type="GO" id="GO:0016887">
    <property type="term" value="F:ATP hydrolysis activity"/>
    <property type="evidence" value="ECO:0007669"/>
    <property type="project" value="InterPro"/>
</dbReference>
<dbReference type="InterPro" id="IPR050093">
    <property type="entry name" value="ABC_SmlMolc_Importer"/>
</dbReference>
<sequence length="300" mass="32855">CGKSTLLRAIAGLNVIDSGSVFIDGKDVTAIDARHRQVGMVFQSYALFPNMTAAQNIAFGLTIQKQPKDVIREKVKKMIALVGLEGKERHRPSQLSGGQQQRVALARALIMEPKVLLLDEPLSALDAQIRQNLRIQIREIQQSMHITAIFVTHDQEEAMAISDRICVMHNGIIEQEGAPEDIYTQPKTTFVAQFIGHYNVLSPAQAAQLLGIPAPACDVVAIRPEVFSVAPVADGYSVTGRITRFSMIGSIMRYTLEGNGISVDVEFVNEGTRHRDIGQTLTVSLAKKDVLFIKDGPSQP</sequence>
<proteinExistence type="predicted"/>
<dbReference type="PROSITE" id="PS00211">
    <property type="entry name" value="ABC_TRANSPORTER_1"/>
    <property type="match status" value="1"/>
</dbReference>
<evidence type="ECO:0000259" key="5">
    <source>
        <dbReference type="PROSITE" id="PS50893"/>
    </source>
</evidence>
<dbReference type="InterPro" id="IPR017871">
    <property type="entry name" value="ABC_transporter-like_CS"/>
</dbReference>
<dbReference type="Pfam" id="PF08402">
    <property type="entry name" value="TOBE_2"/>
    <property type="match status" value="1"/>
</dbReference>
<protein>
    <recommendedName>
        <fullName evidence="4">ABC-type quaternary amine transporter</fullName>
        <ecNumber evidence="4">7.6.2.9</ecNumber>
    </recommendedName>
</protein>
<evidence type="ECO:0000256" key="2">
    <source>
        <dbReference type="ARBA" id="ARBA00022741"/>
    </source>
</evidence>
<dbReference type="EC" id="7.6.2.9" evidence="4"/>
<feature type="non-terminal residue" evidence="6">
    <location>
        <position position="1"/>
    </location>
</feature>
<accession>A0A9D0YXQ8</accession>
<evidence type="ECO:0000256" key="1">
    <source>
        <dbReference type="ARBA" id="ARBA00022448"/>
    </source>
</evidence>
<evidence type="ECO:0000313" key="6">
    <source>
        <dbReference type="EMBL" id="HIQ62790.1"/>
    </source>
</evidence>
<dbReference type="SMART" id="SM00382">
    <property type="entry name" value="AAA"/>
    <property type="match status" value="1"/>
</dbReference>
<feature type="domain" description="ABC transporter" evidence="5">
    <location>
        <begin position="1"/>
        <end position="195"/>
    </location>
</feature>
<dbReference type="EMBL" id="DVFI01000062">
    <property type="protein sequence ID" value="HIQ62790.1"/>
    <property type="molecule type" value="Genomic_DNA"/>
</dbReference>
<dbReference type="InterPro" id="IPR003439">
    <property type="entry name" value="ABC_transporter-like_ATP-bd"/>
</dbReference>
<dbReference type="GO" id="GO:0015418">
    <property type="term" value="F:ABC-type quaternary ammonium compound transporting activity"/>
    <property type="evidence" value="ECO:0007669"/>
    <property type="project" value="UniProtKB-EC"/>
</dbReference>
<dbReference type="GO" id="GO:0043190">
    <property type="term" value="C:ATP-binding cassette (ABC) transporter complex"/>
    <property type="evidence" value="ECO:0007669"/>
    <property type="project" value="InterPro"/>
</dbReference>
<dbReference type="Pfam" id="PF00005">
    <property type="entry name" value="ABC_tran"/>
    <property type="match status" value="1"/>
</dbReference>
<dbReference type="Proteomes" id="UP000886819">
    <property type="component" value="Unassembled WGS sequence"/>
</dbReference>
<keyword evidence="3 6" id="KW-0067">ATP-binding</keyword>
<evidence type="ECO:0000256" key="4">
    <source>
        <dbReference type="ARBA" id="ARBA00066388"/>
    </source>
</evidence>
<dbReference type="Gene3D" id="3.40.50.300">
    <property type="entry name" value="P-loop containing nucleotide triphosphate hydrolases"/>
    <property type="match status" value="1"/>
</dbReference>
<dbReference type="InterPro" id="IPR003593">
    <property type="entry name" value="AAA+_ATPase"/>
</dbReference>
<dbReference type="PANTHER" id="PTHR42781:SF4">
    <property type="entry name" value="SPERMIDINE_PUTRESCINE IMPORT ATP-BINDING PROTEIN POTA"/>
    <property type="match status" value="1"/>
</dbReference>
<gene>
    <name evidence="6" type="ORF">IAA66_04280</name>
</gene>
<keyword evidence="2" id="KW-0547">Nucleotide-binding</keyword>
<dbReference type="SUPFAM" id="SSF50331">
    <property type="entry name" value="MOP-like"/>
    <property type="match status" value="1"/>
</dbReference>
<dbReference type="InterPro" id="IPR027417">
    <property type="entry name" value="P-loop_NTPase"/>
</dbReference>
<dbReference type="PROSITE" id="PS50893">
    <property type="entry name" value="ABC_TRANSPORTER_2"/>
    <property type="match status" value="1"/>
</dbReference>
<comment type="caution">
    <text evidence="6">The sequence shown here is derived from an EMBL/GenBank/DDBJ whole genome shotgun (WGS) entry which is preliminary data.</text>
</comment>